<evidence type="ECO:0000313" key="7">
    <source>
        <dbReference type="Proteomes" id="UP000000709"/>
    </source>
</evidence>
<dbReference type="AlphaFoldDB" id="G3AHA0"/>
<dbReference type="Gene3D" id="1.20.1250.20">
    <property type="entry name" value="MFS general substrate transporter like domains"/>
    <property type="match status" value="2"/>
</dbReference>
<dbReference type="InterPro" id="IPR036259">
    <property type="entry name" value="MFS_trans_sf"/>
</dbReference>
<evidence type="ECO:0008006" key="8">
    <source>
        <dbReference type="Google" id="ProtNLM"/>
    </source>
</evidence>
<keyword evidence="2 5" id="KW-0812">Transmembrane</keyword>
<keyword evidence="3 5" id="KW-1133">Transmembrane helix</keyword>
<feature type="transmembrane region" description="Helical" evidence="5">
    <location>
        <begin position="322"/>
        <end position="352"/>
    </location>
</feature>
<dbReference type="EMBL" id="GL996499">
    <property type="protein sequence ID" value="EGW35530.1"/>
    <property type="molecule type" value="Genomic_DNA"/>
</dbReference>
<feature type="transmembrane region" description="Helical" evidence="5">
    <location>
        <begin position="122"/>
        <end position="142"/>
    </location>
</feature>
<keyword evidence="4 5" id="KW-0472">Membrane</keyword>
<dbReference type="InterPro" id="IPR011701">
    <property type="entry name" value="MFS"/>
</dbReference>
<dbReference type="Proteomes" id="UP000000709">
    <property type="component" value="Unassembled WGS sequence"/>
</dbReference>
<feature type="transmembrane region" description="Helical" evidence="5">
    <location>
        <begin position="506"/>
        <end position="529"/>
    </location>
</feature>
<dbReference type="STRING" id="619300.G3AHA0"/>
<feature type="transmembrane region" description="Helical" evidence="5">
    <location>
        <begin position="163"/>
        <end position="181"/>
    </location>
</feature>
<evidence type="ECO:0000256" key="5">
    <source>
        <dbReference type="SAM" id="Phobius"/>
    </source>
</evidence>
<feature type="transmembrane region" description="Helical" evidence="5">
    <location>
        <begin position="372"/>
        <end position="392"/>
    </location>
</feature>
<protein>
    <recommendedName>
        <fullName evidence="8">Nodulin-like domain-containing protein</fullName>
    </recommendedName>
</protein>
<evidence type="ECO:0000256" key="3">
    <source>
        <dbReference type="ARBA" id="ARBA00022989"/>
    </source>
</evidence>
<evidence type="ECO:0000256" key="2">
    <source>
        <dbReference type="ARBA" id="ARBA00022692"/>
    </source>
</evidence>
<gene>
    <name evidence="6" type="ORF">SPAPADRAFT_146877</name>
</gene>
<dbReference type="Pfam" id="PF07690">
    <property type="entry name" value="MFS_1"/>
    <property type="match status" value="1"/>
</dbReference>
<dbReference type="KEGG" id="spaa:SPAPADRAFT_146877"/>
<feature type="transmembrane region" description="Helical" evidence="5">
    <location>
        <begin position="187"/>
        <end position="207"/>
    </location>
</feature>
<dbReference type="eggNOG" id="ENOG502RWDV">
    <property type="taxonomic scope" value="Eukaryota"/>
</dbReference>
<dbReference type="OMA" id="CITNMFR"/>
<dbReference type="GeneID" id="18870731"/>
<evidence type="ECO:0000313" key="6">
    <source>
        <dbReference type="EMBL" id="EGW35530.1"/>
    </source>
</evidence>
<dbReference type="HOGENOM" id="CLU_012596_0_1_1"/>
<dbReference type="PANTHER" id="PTHR21576:SF166">
    <property type="entry name" value="ADR278WP"/>
    <property type="match status" value="1"/>
</dbReference>
<keyword evidence="7" id="KW-1185">Reference proteome</keyword>
<dbReference type="InParanoid" id="G3AHA0"/>
<dbReference type="OrthoDB" id="410267at2759"/>
<feature type="transmembrane region" description="Helical" evidence="5">
    <location>
        <begin position="429"/>
        <end position="452"/>
    </location>
</feature>
<feature type="transmembrane region" description="Helical" evidence="5">
    <location>
        <begin position="95"/>
        <end position="116"/>
    </location>
</feature>
<evidence type="ECO:0000256" key="1">
    <source>
        <dbReference type="ARBA" id="ARBA00004141"/>
    </source>
</evidence>
<comment type="subcellular location">
    <subcellularLocation>
        <location evidence="1">Membrane</location>
        <topology evidence="1">Multi-pass membrane protein</topology>
    </subcellularLocation>
</comment>
<accession>G3AHA0</accession>
<proteinExistence type="predicted"/>
<dbReference type="GO" id="GO:0022857">
    <property type="term" value="F:transmembrane transporter activity"/>
    <property type="evidence" value="ECO:0007669"/>
    <property type="project" value="InterPro"/>
</dbReference>
<name>G3AHA0_SPAPN</name>
<feature type="transmembrane region" description="Helical" evidence="5">
    <location>
        <begin position="464"/>
        <end position="486"/>
    </location>
</feature>
<dbReference type="SUPFAM" id="SSF103473">
    <property type="entry name" value="MFS general substrate transporter"/>
    <property type="match status" value="2"/>
</dbReference>
<organism evidence="7">
    <name type="scientific">Spathaspora passalidarum (strain NRRL Y-27907 / 11-Y1)</name>
    <dbReference type="NCBI Taxonomy" id="619300"/>
    <lineage>
        <taxon>Eukaryota</taxon>
        <taxon>Fungi</taxon>
        <taxon>Dikarya</taxon>
        <taxon>Ascomycota</taxon>
        <taxon>Saccharomycotina</taxon>
        <taxon>Pichiomycetes</taxon>
        <taxon>Debaryomycetaceae</taxon>
        <taxon>Spathaspora</taxon>
    </lineage>
</organism>
<dbReference type="RefSeq" id="XP_007372942.1">
    <property type="nucleotide sequence ID" value="XM_007372880.1"/>
</dbReference>
<feature type="transmembrane region" description="Helical" evidence="5">
    <location>
        <begin position="29"/>
        <end position="49"/>
    </location>
</feature>
<reference evidence="6 7" key="1">
    <citation type="journal article" date="2011" name="Proc. Natl. Acad. Sci. U.S.A.">
        <title>Comparative genomics of xylose-fermenting fungi for enhanced biofuel production.</title>
        <authorList>
            <person name="Wohlbach D.J."/>
            <person name="Kuo A."/>
            <person name="Sato T.K."/>
            <person name="Potts K.M."/>
            <person name="Salamov A.A."/>
            <person name="LaButti K.M."/>
            <person name="Sun H."/>
            <person name="Clum A."/>
            <person name="Pangilinan J.L."/>
            <person name="Lindquist E.A."/>
            <person name="Lucas S."/>
            <person name="Lapidus A."/>
            <person name="Jin M."/>
            <person name="Gunawan C."/>
            <person name="Balan V."/>
            <person name="Dale B.E."/>
            <person name="Jeffries T.W."/>
            <person name="Zinkel R."/>
            <person name="Barry K.W."/>
            <person name="Grigoriev I.V."/>
            <person name="Gasch A.P."/>
        </authorList>
    </citation>
    <scope>NUCLEOTIDE SEQUENCE [LARGE SCALE GENOMIC DNA]</scope>
    <source>
        <strain evidence="7">NRRL Y-27907 / 11-Y1</strain>
    </source>
</reference>
<evidence type="ECO:0000256" key="4">
    <source>
        <dbReference type="ARBA" id="ARBA00023136"/>
    </source>
</evidence>
<feature type="transmembrane region" description="Helical" evidence="5">
    <location>
        <begin position="69"/>
        <end position="88"/>
    </location>
</feature>
<dbReference type="PANTHER" id="PTHR21576">
    <property type="entry name" value="UNCHARACTERIZED NODULIN-LIKE PROTEIN"/>
    <property type="match status" value="1"/>
</dbReference>
<dbReference type="GO" id="GO:0000329">
    <property type="term" value="C:fungal-type vacuole membrane"/>
    <property type="evidence" value="ECO:0007669"/>
    <property type="project" value="TreeGrafter"/>
</dbReference>
<sequence>MSSPPLPVLERVASLPIVTDNSDNLTSRLISLFISVLVALASGTLYLYGVYSPQFIKRVGLTTSDSATIALSMTMGSGIGGLPAGLIVDKYGPMFSTRMGSICILVNYYLVYRIYLNQHDNLLLICMCMAFVGFGSIICYFSTLKASQANFPNHRGGAGALPVSAYGFAATIFSIISARFFDEDTGGLLRFLSIFCGCVSFIGSFFIRVYHEVDHHEDYHEELGVGDGQNEELALLEDQNFNPTPRPVDSEELYGSFAFWGIGEHTPQASDSESSSLLELQSPPKLPRITPQIQPKPKPHKKKHKIKPLEAIKHRVIDAKFLIHYLIVAITTGIGQMYIYSIGFIVTAQYYYNRKKDEEDLSKDPETVHLQAVQVAVISISSFLARLVAGFLSDVLHRRKFQRLWIVLVTIIIQCLGELLLVVNESNHTLISISSGIMGSCYGLVFGTYPAIMADEFGTKTFSTNWGLVCTGYVITLFILTKYFGWIYDKNTNPVTGHCYKGNGCYIGAFELGMILSGIAFVATCTVMWKHRIQ</sequence>
<feature type="transmembrane region" description="Helical" evidence="5">
    <location>
        <begin position="404"/>
        <end position="423"/>
    </location>
</feature>
<dbReference type="FunCoup" id="G3AHA0">
    <property type="interactions" value="80"/>
</dbReference>